<feature type="domain" description="Globin" evidence="3">
    <location>
        <begin position="87"/>
        <end position="183"/>
    </location>
</feature>
<comment type="caution">
    <text evidence="4">The sequence shown here is derived from an EMBL/GenBank/DDBJ whole genome shotgun (WGS) entry which is preliminary data.</text>
</comment>
<evidence type="ECO:0000256" key="2">
    <source>
        <dbReference type="SAM" id="MobiDB-lite"/>
    </source>
</evidence>
<dbReference type="SUPFAM" id="SSF46458">
    <property type="entry name" value="Globin-like"/>
    <property type="match status" value="1"/>
</dbReference>
<protein>
    <recommendedName>
        <fullName evidence="3">Globin domain-containing protein</fullName>
    </recommendedName>
</protein>
<dbReference type="Proteomes" id="UP000604046">
    <property type="component" value="Unassembled WGS sequence"/>
</dbReference>
<feature type="region of interest" description="Disordered" evidence="2">
    <location>
        <begin position="217"/>
        <end position="261"/>
    </location>
</feature>
<dbReference type="GO" id="GO:0020037">
    <property type="term" value="F:heme binding"/>
    <property type="evidence" value="ECO:0007669"/>
    <property type="project" value="InterPro"/>
</dbReference>
<keyword evidence="5" id="KW-1185">Reference proteome</keyword>
<keyword evidence="1" id="KW-0349">Heme</keyword>
<keyword evidence="1" id="KW-0408">Iron</keyword>
<dbReference type="InterPro" id="IPR012292">
    <property type="entry name" value="Globin/Proto"/>
</dbReference>
<dbReference type="EMBL" id="CAJNDS010001100">
    <property type="protein sequence ID" value="CAE7246930.1"/>
    <property type="molecule type" value="Genomic_DNA"/>
</dbReference>
<dbReference type="InterPro" id="IPR009050">
    <property type="entry name" value="Globin-like_sf"/>
</dbReference>
<sequence>MSSPSASDSSKDTDYLVGDEDVAFVPEDGEDENGEEDFMDECLQKYQTVQEDIFEELRMPLDTARALKKAWAEFLDVQGFEAAADVIYSACFDAAPSLQGLFKTPRSLMSLRLMQGITSIINLSDNPPAMKAACEALGSRHFDRDPQAARVMILQEAMMNAVEEIFHFSPRVRCGLIAVLNYIGGANCYITREYSDRIKLIHNSWRVANNKILGLEEDPSQASEAPDARTASTRSTESSFRDLSKFGSPVKASRSDSTLTMSATPTEMKVPASFKEMFSFNSAVMGCGQSKWMHLILDQFDDIVVHAADSYRLQE</sequence>
<proteinExistence type="inferred from homology"/>
<gene>
    <name evidence="4" type="ORF">SNAT2548_LOCUS11780</name>
</gene>
<evidence type="ECO:0000313" key="4">
    <source>
        <dbReference type="EMBL" id="CAE7246930.1"/>
    </source>
</evidence>
<keyword evidence="1" id="KW-0813">Transport</keyword>
<organism evidence="4 5">
    <name type="scientific">Symbiodinium natans</name>
    <dbReference type="NCBI Taxonomy" id="878477"/>
    <lineage>
        <taxon>Eukaryota</taxon>
        <taxon>Sar</taxon>
        <taxon>Alveolata</taxon>
        <taxon>Dinophyceae</taxon>
        <taxon>Suessiales</taxon>
        <taxon>Symbiodiniaceae</taxon>
        <taxon>Symbiodinium</taxon>
    </lineage>
</organism>
<dbReference type="CDD" id="cd01040">
    <property type="entry name" value="Mb-like"/>
    <property type="match status" value="1"/>
</dbReference>
<evidence type="ECO:0000259" key="3">
    <source>
        <dbReference type="Pfam" id="PF00042"/>
    </source>
</evidence>
<reference evidence="4" key="1">
    <citation type="submission" date="2021-02" db="EMBL/GenBank/DDBJ databases">
        <authorList>
            <person name="Dougan E. K."/>
            <person name="Rhodes N."/>
            <person name="Thang M."/>
            <person name="Chan C."/>
        </authorList>
    </citation>
    <scope>NUCLEOTIDE SEQUENCE</scope>
</reference>
<dbReference type="Gene3D" id="1.10.490.10">
    <property type="entry name" value="Globins"/>
    <property type="match status" value="1"/>
</dbReference>
<accession>A0A812LG46</accession>
<dbReference type="InterPro" id="IPR000971">
    <property type="entry name" value="Globin"/>
</dbReference>
<evidence type="ECO:0000313" key="5">
    <source>
        <dbReference type="Proteomes" id="UP000604046"/>
    </source>
</evidence>
<dbReference type="GO" id="GO:0005344">
    <property type="term" value="F:oxygen carrier activity"/>
    <property type="evidence" value="ECO:0007669"/>
    <property type="project" value="UniProtKB-KW"/>
</dbReference>
<dbReference type="InterPro" id="IPR044399">
    <property type="entry name" value="Mb-like_M"/>
</dbReference>
<dbReference type="AlphaFoldDB" id="A0A812LG46"/>
<keyword evidence="1" id="KW-0479">Metal-binding</keyword>
<evidence type="ECO:0000256" key="1">
    <source>
        <dbReference type="RuleBase" id="RU000356"/>
    </source>
</evidence>
<name>A0A812LG46_9DINO</name>
<keyword evidence="1" id="KW-0561">Oxygen transport</keyword>
<feature type="non-terminal residue" evidence="4">
    <location>
        <position position="1"/>
    </location>
</feature>
<dbReference type="GO" id="GO:0019825">
    <property type="term" value="F:oxygen binding"/>
    <property type="evidence" value="ECO:0007669"/>
    <property type="project" value="InterPro"/>
</dbReference>
<dbReference type="OrthoDB" id="10405276at2759"/>
<feature type="compositionally biased region" description="Low complexity" evidence="2">
    <location>
        <begin position="228"/>
        <end position="238"/>
    </location>
</feature>
<dbReference type="Pfam" id="PF00042">
    <property type="entry name" value="Globin"/>
    <property type="match status" value="1"/>
</dbReference>
<comment type="similarity">
    <text evidence="1">Belongs to the globin family.</text>
</comment>